<accession>A0A9W4WTY4</accession>
<organism evidence="1 2">
    <name type="scientific">Funneliformis geosporum</name>
    <dbReference type="NCBI Taxonomy" id="1117311"/>
    <lineage>
        <taxon>Eukaryota</taxon>
        <taxon>Fungi</taxon>
        <taxon>Fungi incertae sedis</taxon>
        <taxon>Mucoromycota</taxon>
        <taxon>Glomeromycotina</taxon>
        <taxon>Glomeromycetes</taxon>
        <taxon>Glomerales</taxon>
        <taxon>Glomeraceae</taxon>
        <taxon>Funneliformis</taxon>
    </lineage>
</organism>
<reference evidence="1" key="1">
    <citation type="submission" date="2022-08" db="EMBL/GenBank/DDBJ databases">
        <authorList>
            <person name="Kallberg Y."/>
            <person name="Tangrot J."/>
            <person name="Rosling A."/>
        </authorList>
    </citation>
    <scope>NUCLEOTIDE SEQUENCE</scope>
    <source>
        <strain evidence="1">Wild A</strain>
    </source>
</reference>
<proteinExistence type="predicted"/>
<feature type="non-terminal residue" evidence="1">
    <location>
        <position position="1"/>
    </location>
</feature>
<gene>
    <name evidence="1" type="ORF">FWILDA_LOCUS12199</name>
</gene>
<evidence type="ECO:0000313" key="1">
    <source>
        <dbReference type="EMBL" id="CAI2185679.1"/>
    </source>
</evidence>
<name>A0A9W4WTY4_9GLOM</name>
<sequence length="69" mass="8008">VSCDNTIKIMTLQSLEFSHHALDNLLEKITTKISFTTNLWTGIHRSYISVPVHWINDNFELQQALHTIE</sequence>
<dbReference type="AlphaFoldDB" id="A0A9W4WTY4"/>
<dbReference type="Proteomes" id="UP001153678">
    <property type="component" value="Unassembled WGS sequence"/>
</dbReference>
<comment type="caution">
    <text evidence="1">The sequence shown here is derived from an EMBL/GenBank/DDBJ whole genome shotgun (WGS) entry which is preliminary data.</text>
</comment>
<evidence type="ECO:0000313" key="2">
    <source>
        <dbReference type="Proteomes" id="UP001153678"/>
    </source>
</evidence>
<keyword evidence="2" id="KW-1185">Reference proteome</keyword>
<dbReference type="EMBL" id="CAMKVN010003820">
    <property type="protein sequence ID" value="CAI2185679.1"/>
    <property type="molecule type" value="Genomic_DNA"/>
</dbReference>
<protein>
    <submittedName>
        <fullName evidence="1">20059_t:CDS:1</fullName>
    </submittedName>
</protein>
<dbReference type="OrthoDB" id="2415925at2759"/>